<comment type="subunit">
    <text evidence="9">Homodimer.</text>
</comment>
<feature type="binding site" evidence="9">
    <location>
        <position position="284"/>
    </location>
    <ligand>
        <name>K(+)</name>
        <dbReference type="ChEBI" id="CHEBI:29103"/>
    </ligand>
</feature>
<evidence type="ECO:0000256" key="1">
    <source>
        <dbReference type="ARBA" id="ARBA00022679"/>
    </source>
</evidence>
<accession>A0ABP4UVV0</accession>
<evidence type="ECO:0000256" key="7">
    <source>
        <dbReference type="ARBA" id="ARBA00022958"/>
    </source>
</evidence>
<keyword evidence="2 9" id="KW-0479">Metal-binding</keyword>
<feature type="binding site" evidence="9">
    <location>
        <position position="144"/>
    </location>
    <ligand>
        <name>substrate</name>
    </ligand>
</feature>
<dbReference type="CDD" id="cd01174">
    <property type="entry name" value="ribokinase"/>
    <property type="match status" value="1"/>
</dbReference>
<dbReference type="SUPFAM" id="SSF53613">
    <property type="entry name" value="Ribokinase-like"/>
    <property type="match status" value="1"/>
</dbReference>
<comment type="pathway">
    <text evidence="9">Carbohydrate metabolism; D-ribose degradation; D-ribose 5-phosphate from beta-D-ribopyranose: step 2/2.</text>
</comment>
<organism evidence="12 13">
    <name type="scientific">Kribbella yunnanensis</name>
    <dbReference type="NCBI Taxonomy" id="190194"/>
    <lineage>
        <taxon>Bacteria</taxon>
        <taxon>Bacillati</taxon>
        <taxon>Actinomycetota</taxon>
        <taxon>Actinomycetes</taxon>
        <taxon>Propionibacteriales</taxon>
        <taxon>Kribbellaceae</taxon>
        <taxon>Kribbella</taxon>
    </lineage>
</organism>
<protein>
    <recommendedName>
        <fullName evidence="9">Ribokinase</fullName>
        <shortName evidence="9">RK</shortName>
        <ecNumber evidence="9">2.7.1.15</ecNumber>
    </recommendedName>
</protein>
<proteinExistence type="inferred from homology"/>
<feature type="domain" description="Carbohydrate kinase PfkB" evidence="11">
    <location>
        <begin position="8"/>
        <end position="293"/>
    </location>
</feature>
<feature type="binding site" evidence="9">
    <location>
        <position position="290"/>
    </location>
    <ligand>
        <name>K(+)</name>
        <dbReference type="ChEBI" id="CHEBI:29103"/>
    </ligand>
</feature>
<evidence type="ECO:0000259" key="11">
    <source>
        <dbReference type="Pfam" id="PF00294"/>
    </source>
</evidence>
<feature type="binding site" evidence="9">
    <location>
        <position position="245"/>
    </location>
    <ligand>
        <name>K(+)</name>
        <dbReference type="ChEBI" id="CHEBI:29103"/>
    </ligand>
</feature>
<feature type="active site" description="Proton acceptor" evidence="9">
    <location>
        <position position="251"/>
    </location>
</feature>
<keyword evidence="1 9" id="KW-0808">Transferase</keyword>
<dbReference type="Pfam" id="PF00294">
    <property type="entry name" value="PfkB"/>
    <property type="match status" value="1"/>
</dbReference>
<sequence>MTAEKPGTRVVVVGSANLDIVVRQQRLARPGETVRGHQISMESGGKGLNQAVALARAGAPVTFLGRIGRDVFGYMLRRTLVAEGIDVTNLVADRNRFTGSAIVSVLDDGENSIVVVAGANESDEWTSRENAAVQGVGAVVAQLERPIPLIRTAFAAARRIGVPTFLTPAPVSPDVRELLDLTDVLLLNEGEAREIAGEPETTQAARALSREVGLVVLTRGAQSTLITRNGAVVHEEPARTVPTLDTTSAGDCFAGYFIRGLVAGHDISRSARDATTAASLCVQRPGSSSSIPSLNEVREADSGGRGGAEQLLSSDR</sequence>
<feature type="binding site" evidence="9">
    <location>
        <position position="286"/>
    </location>
    <ligand>
        <name>K(+)</name>
        <dbReference type="ChEBI" id="CHEBI:29103"/>
    </ligand>
</feature>
<feature type="region of interest" description="Disordered" evidence="10">
    <location>
        <begin position="284"/>
        <end position="316"/>
    </location>
</feature>
<dbReference type="EC" id="2.7.1.15" evidence="9"/>
<comment type="similarity">
    <text evidence="9">Belongs to the carbohydrate kinase PfkB family. Ribokinase subfamily.</text>
</comment>
<keyword evidence="3 9" id="KW-0547">Nucleotide-binding</keyword>
<evidence type="ECO:0000256" key="10">
    <source>
        <dbReference type="SAM" id="MobiDB-lite"/>
    </source>
</evidence>
<feature type="binding site" evidence="9">
    <location>
        <position position="281"/>
    </location>
    <ligand>
        <name>K(+)</name>
        <dbReference type="ChEBI" id="CHEBI:29103"/>
    </ligand>
</feature>
<dbReference type="InterPro" id="IPR002139">
    <property type="entry name" value="Ribo/fructo_kinase"/>
</dbReference>
<dbReference type="EMBL" id="BAAANF010000023">
    <property type="protein sequence ID" value="GAA1712998.1"/>
    <property type="molecule type" value="Genomic_DNA"/>
</dbReference>
<feature type="binding site" evidence="9">
    <location>
        <begin position="45"/>
        <end position="49"/>
    </location>
    <ligand>
        <name>substrate</name>
    </ligand>
</feature>
<dbReference type="InterPro" id="IPR011611">
    <property type="entry name" value="PfkB_dom"/>
</dbReference>
<evidence type="ECO:0000256" key="9">
    <source>
        <dbReference type="HAMAP-Rule" id="MF_01987"/>
    </source>
</evidence>
<comment type="catalytic activity">
    <reaction evidence="9">
        <text>D-ribose + ATP = D-ribose 5-phosphate + ADP + H(+)</text>
        <dbReference type="Rhea" id="RHEA:13697"/>
        <dbReference type="ChEBI" id="CHEBI:15378"/>
        <dbReference type="ChEBI" id="CHEBI:30616"/>
        <dbReference type="ChEBI" id="CHEBI:47013"/>
        <dbReference type="ChEBI" id="CHEBI:78346"/>
        <dbReference type="ChEBI" id="CHEBI:456216"/>
        <dbReference type="EC" id="2.7.1.15"/>
    </reaction>
</comment>
<name>A0ABP4UVV0_9ACTN</name>
<evidence type="ECO:0000256" key="5">
    <source>
        <dbReference type="ARBA" id="ARBA00022840"/>
    </source>
</evidence>
<comment type="activity regulation">
    <text evidence="9">Activated by a monovalent cation that binds near, but not in, the active site. The most likely occupant of the site in vivo is potassium. Ion binding induces a conformational change that may alter substrate affinity.</text>
</comment>
<feature type="binding site" evidence="9">
    <location>
        <begin position="17"/>
        <end position="19"/>
    </location>
    <ligand>
        <name>substrate</name>
    </ligand>
</feature>
<comment type="subcellular location">
    <subcellularLocation>
        <location evidence="9">Cytoplasm</location>
    </subcellularLocation>
</comment>
<keyword evidence="13" id="KW-1185">Reference proteome</keyword>
<dbReference type="InterPro" id="IPR029056">
    <property type="entry name" value="Ribokinase-like"/>
</dbReference>
<feature type="binding site" evidence="9">
    <location>
        <position position="188"/>
    </location>
    <ligand>
        <name>ATP</name>
        <dbReference type="ChEBI" id="CHEBI:30616"/>
    </ligand>
</feature>
<feature type="binding site" evidence="9">
    <location>
        <begin position="250"/>
        <end position="251"/>
    </location>
    <ligand>
        <name>ATP</name>
        <dbReference type="ChEBI" id="CHEBI:30616"/>
    </ligand>
</feature>
<dbReference type="PANTHER" id="PTHR10584:SF166">
    <property type="entry name" value="RIBOKINASE"/>
    <property type="match status" value="1"/>
</dbReference>
<dbReference type="PANTHER" id="PTHR10584">
    <property type="entry name" value="SUGAR KINASE"/>
    <property type="match status" value="1"/>
</dbReference>
<keyword evidence="4 9" id="KW-0418">Kinase</keyword>
<comment type="caution">
    <text evidence="9">Lacks conserved residue(s) required for the propagation of feature annotation.</text>
</comment>
<evidence type="ECO:0000256" key="3">
    <source>
        <dbReference type="ARBA" id="ARBA00022741"/>
    </source>
</evidence>
<dbReference type="HAMAP" id="MF_01987">
    <property type="entry name" value="Ribokinase"/>
    <property type="match status" value="1"/>
</dbReference>
<dbReference type="InterPro" id="IPR011877">
    <property type="entry name" value="Ribokinase"/>
</dbReference>
<evidence type="ECO:0000256" key="4">
    <source>
        <dbReference type="ARBA" id="ARBA00022777"/>
    </source>
</evidence>
<evidence type="ECO:0000313" key="13">
    <source>
        <dbReference type="Proteomes" id="UP001500280"/>
    </source>
</evidence>
<keyword evidence="8 9" id="KW-0119">Carbohydrate metabolism</keyword>
<keyword evidence="6 9" id="KW-0460">Magnesium</keyword>
<evidence type="ECO:0000256" key="2">
    <source>
        <dbReference type="ARBA" id="ARBA00022723"/>
    </source>
</evidence>
<reference evidence="13" key="1">
    <citation type="journal article" date="2019" name="Int. J. Syst. Evol. Microbiol.">
        <title>The Global Catalogue of Microorganisms (GCM) 10K type strain sequencing project: providing services to taxonomists for standard genome sequencing and annotation.</title>
        <authorList>
            <consortium name="The Broad Institute Genomics Platform"/>
            <consortium name="The Broad Institute Genome Sequencing Center for Infectious Disease"/>
            <person name="Wu L."/>
            <person name="Ma J."/>
        </authorList>
    </citation>
    <scope>NUCLEOTIDE SEQUENCE [LARGE SCALE GENOMIC DNA]</scope>
    <source>
        <strain evidence="13">JCM 14307</strain>
    </source>
</reference>
<keyword evidence="5 9" id="KW-0067">ATP-binding</keyword>
<comment type="function">
    <text evidence="9">Catalyzes the phosphorylation of ribose at O-5 in a reaction requiring ATP and magnesium. The resulting D-ribose-5-phosphate can then be used either for sythesis of nucleotides, histidine, and tryptophan, or as a component of the pentose phosphate pathway.</text>
</comment>
<evidence type="ECO:0000256" key="6">
    <source>
        <dbReference type="ARBA" id="ARBA00022842"/>
    </source>
</evidence>
<comment type="cofactor">
    <cofactor evidence="9">
        <name>Mg(2+)</name>
        <dbReference type="ChEBI" id="CHEBI:18420"/>
    </cofactor>
    <text evidence="9">Requires a divalent cation, most likely magnesium in vivo, as an electrophilic catalyst to aid phosphoryl group transfer. It is the chelate of the metal and the nucleotide that is the actual substrate.</text>
</comment>
<gene>
    <name evidence="12" type="primary">rbsK_2</name>
    <name evidence="9" type="synonym">rbsK</name>
    <name evidence="12" type="ORF">GCM10009745_71570</name>
</gene>
<feature type="binding site" evidence="9">
    <location>
        <position position="251"/>
    </location>
    <ligand>
        <name>substrate</name>
    </ligand>
</feature>
<dbReference type="PRINTS" id="PR00990">
    <property type="entry name" value="RIBOKINASE"/>
</dbReference>
<keyword evidence="9" id="KW-0963">Cytoplasm</keyword>
<feature type="binding site" evidence="9">
    <location>
        <position position="247"/>
    </location>
    <ligand>
        <name>K(+)</name>
        <dbReference type="ChEBI" id="CHEBI:29103"/>
    </ligand>
</feature>
<comment type="caution">
    <text evidence="12">The sequence shown here is derived from an EMBL/GenBank/DDBJ whole genome shotgun (WGS) entry which is preliminary data.</text>
</comment>
<keyword evidence="7 9" id="KW-0630">Potassium</keyword>
<evidence type="ECO:0000256" key="8">
    <source>
        <dbReference type="ARBA" id="ARBA00023277"/>
    </source>
</evidence>
<evidence type="ECO:0000313" key="12">
    <source>
        <dbReference type="EMBL" id="GAA1712998.1"/>
    </source>
</evidence>
<dbReference type="Proteomes" id="UP001500280">
    <property type="component" value="Unassembled WGS sequence"/>
</dbReference>
<dbReference type="Gene3D" id="3.40.1190.20">
    <property type="match status" value="1"/>
</dbReference>